<dbReference type="PROSITE" id="PS51032">
    <property type="entry name" value="AP2_ERF"/>
    <property type="match status" value="1"/>
</dbReference>
<comment type="subcellular location">
    <subcellularLocation>
        <location evidence="1">Nucleus</location>
    </subcellularLocation>
</comment>
<dbReference type="eggNOG" id="ENOG502QV3S">
    <property type="taxonomic scope" value="Eukaryota"/>
</dbReference>
<organism evidence="8 9">
    <name type="scientific">Oryza glaberrima</name>
    <name type="common">African rice</name>
    <dbReference type="NCBI Taxonomy" id="4538"/>
    <lineage>
        <taxon>Eukaryota</taxon>
        <taxon>Viridiplantae</taxon>
        <taxon>Streptophyta</taxon>
        <taxon>Embryophyta</taxon>
        <taxon>Tracheophyta</taxon>
        <taxon>Spermatophyta</taxon>
        <taxon>Magnoliopsida</taxon>
        <taxon>Liliopsida</taxon>
        <taxon>Poales</taxon>
        <taxon>Poaceae</taxon>
        <taxon>BOP clade</taxon>
        <taxon>Oryzoideae</taxon>
        <taxon>Oryzeae</taxon>
        <taxon>Oryzinae</taxon>
        <taxon>Oryza</taxon>
    </lineage>
</organism>
<dbReference type="Gene3D" id="3.30.730.10">
    <property type="entry name" value="AP2/ERF domain"/>
    <property type="match status" value="1"/>
</dbReference>
<dbReference type="HOGENOM" id="CLU_042594_2_1_1"/>
<dbReference type="PANTHER" id="PTHR31190">
    <property type="entry name" value="DNA-BINDING DOMAIN"/>
    <property type="match status" value="1"/>
</dbReference>
<keyword evidence="2" id="KW-0805">Transcription regulation</keyword>
<dbReference type="CDD" id="cd00018">
    <property type="entry name" value="AP2"/>
    <property type="match status" value="1"/>
</dbReference>
<feature type="compositionally biased region" description="Low complexity" evidence="6">
    <location>
        <begin position="250"/>
        <end position="264"/>
    </location>
</feature>
<evidence type="ECO:0000256" key="2">
    <source>
        <dbReference type="ARBA" id="ARBA00023015"/>
    </source>
</evidence>
<dbReference type="PANTHER" id="PTHR31190:SF421">
    <property type="entry name" value="ETHYLENE-RESPONSIVE TRANSCRIPTION FACTOR ERF110"/>
    <property type="match status" value="1"/>
</dbReference>
<feature type="compositionally biased region" description="Pro residues" evidence="6">
    <location>
        <begin position="194"/>
        <end position="210"/>
    </location>
</feature>
<evidence type="ECO:0000256" key="4">
    <source>
        <dbReference type="ARBA" id="ARBA00023163"/>
    </source>
</evidence>
<evidence type="ECO:0000313" key="9">
    <source>
        <dbReference type="Proteomes" id="UP000007306"/>
    </source>
</evidence>
<sequence length="321" mass="32658">MCGGGKVASPPGPRLPRLAGAGGEEEEEEAAAGMLSRHGQAREMSVMVSALARVVAGGGGGEAEEWWPPAYGAAPLPPSTSPASHEHAAATAAGQYAPATSSAMASPREQASSPSSGDAAGGGGGGGGRKRYRGVRQRPWGKWAAEIRDPVKAARVWLGTFDTAEAAARAYDDAALRFRGCRAKLNFPEDAALLPPPPPPPAPAPTPTPPQSQGMVGVGEEYSEYARFLQGAGEPPHFLEQIMEDSPRPSTAAGASSSSSGQSSFPLFYSFAGHELGGNEANLARPPESGGAGGDGGRGSSPPATWPGYGWGAPPPWDPSR</sequence>
<keyword evidence="3" id="KW-0238">DNA-binding</keyword>
<evidence type="ECO:0000259" key="7">
    <source>
        <dbReference type="PROSITE" id="PS51032"/>
    </source>
</evidence>
<reference evidence="8 9" key="2">
    <citation type="submission" date="2018-04" db="EMBL/GenBank/DDBJ databases">
        <title>OglaRS2 (Oryza glaberrima Reference Sequence Version 2).</title>
        <authorList>
            <person name="Zhang J."/>
            <person name="Kudrna D."/>
            <person name="Lee S."/>
            <person name="Talag J."/>
            <person name="Rajasekar S."/>
            <person name="Wing R.A."/>
        </authorList>
    </citation>
    <scope>NUCLEOTIDE SEQUENCE [LARGE SCALE GENOMIC DNA]</scope>
    <source>
        <strain evidence="8 9">cv. IRGC 96717</strain>
    </source>
</reference>
<protein>
    <recommendedName>
        <fullName evidence="7">AP2/ERF domain-containing protein</fullName>
    </recommendedName>
</protein>
<keyword evidence="9" id="KW-1185">Reference proteome</keyword>
<dbReference type="SUPFAM" id="SSF54171">
    <property type="entry name" value="DNA-binding domain"/>
    <property type="match status" value="1"/>
</dbReference>
<feature type="region of interest" description="Disordered" evidence="6">
    <location>
        <begin position="189"/>
        <end position="264"/>
    </location>
</feature>
<evidence type="ECO:0000256" key="1">
    <source>
        <dbReference type="ARBA" id="ARBA00004123"/>
    </source>
</evidence>
<dbReference type="KEGG" id="ogl:127754205"/>
<feature type="compositionally biased region" description="Gly residues" evidence="6">
    <location>
        <begin position="290"/>
        <end position="299"/>
    </location>
</feature>
<dbReference type="GO" id="GO:0005634">
    <property type="term" value="C:nucleus"/>
    <property type="evidence" value="ECO:0007669"/>
    <property type="project" value="UniProtKB-SubCell"/>
</dbReference>
<name>I1QY12_ORYGL</name>
<feature type="region of interest" description="Disordered" evidence="6">
    <location>
        <begin position="1"/>
        <end position="40"/>
    </location>
</feature>
<evidence type="ECO:0000256" key="6">
    <source>
        <dbReference type="SAM" id="MobiDB-lite"/>
    </source>
</evidence>
<dbReference type="InterPro" id="IPR001471">
    <property type="entry name" value="AP2/ERF_dom"/>
</dbReference>
<dbReference type="GO" id="GO:0003677">
    <property type="term" value="F:DNA binding"/>
    <property type="evidence" value="ECO:0007669"/>
    <property type="project" value="UniProtKB-KW"/>
</dbReference>
<dbReference type="PRINTS" id="PR00367">
    <property type="entry name" value="ETHRSPELEMNT"/>
</dbReference>
<dbReference type="OMA" id="GEPPRFF"/>
<evidence type="ECO:0000256" key="5">
    <source>
        <dbReference type="ARBA" id="ARBA00023242"/>
    </source>
</evidence>
<dbReference type="GO" id="GO:0003700">
    <property type="term" value="F:DNA-binding transcription factor activity"/>
    <property type="evidence" value="ECO:0007669"/>
    <property type="project" value="InterPro"/>
</dbReference>
<reference evidence="8" key="1">
    <citation type="submission" date="2015-06" db="UniProtKB">
        <authorList>
            <consortium name="EnsemblPlants"/>
        </authorList>
    </citation>
    <scope>IDENTIFICATION</scope>
</reference>
<dbReference type="GeneID" id="127754205"/>
<feature type="compositionally biased region" description="Low complexity" evidence="6">
    <location>
        <begin position="89"/>
        <end position="101"/>
    </location>
</feature>
<evidence type="ECO:0000313" key="8">
    <source>
        <dbReference type="EnsemblPlants" id="ORGLA11G0040400.1"/>
    </source>
</evidence>
<dbReference type="Proteomes" id="UP000007306">
    <property type="component" value="Chromosome 11"/>
</dbReference>
<dbReference type="STRING" id="4538.I1QY12"/>
<evidence type="ECO:0000256" key="3">
    <source>
        <dbReference type="ARBA" id="ARBA00023125"/>
    </source>
</evidence>
<dbReference type="Gramene" id="ORGLA11G0040400.1">
    <property type="protein sequence ID" value="ORGLA11G0040400.1"/>
    <property type="gene ID" value="ORGLA11G0040400"/>
</dbReference>
<proteinExistence type="predicted"/>
<feature type="domain" description="AP2/ERF" evidence="7">
    <location>
        <begin position="131"/>
        <end position="188"/>
    </location>
</feature>
<dbReference type="FunFam" id="3.30.730.10:FF:000001">
    <property type="entry name" value="Ethylene-responsive transcription factor 2"/>
    <property type="match status" value="1"/>
</dbReference>
<dbReference type="AlphaFoldDB" id="I1QY12"/>
<accession>I1QY12</accession>
<dbReference type="SMART" id="SM00380">
    <property type="entry name" value="AP2"/>
    <property type="match status" value="1"/>
</dbReference>
<dbReference type="InterPro" id="IPR016177">
    <property type="entry name" value="DNA-bd_dom_sf"/>
</dbReference>
<dbReference type="InterPro" id="IPR036955">
    <property type="entry name" value="AP2/ERF_dom_sf"/>
</dbReference>
<keyword evidence="5" id="KW-0539">Nucleus</keyword>
<dbReference type="RefSeq" id="XP_052135654.1">
    <property type="nucleotide sequence ID" value="XM_052279694.1"/>
</dbReference>
<feature type="region of interest" description="Disordered" evidence="6">
    <location>
        <begin position="277"/>
        <end position="321"/>
    </location>
</feature>
<dbReference type="GO" id="GO:0009873">
    <property type="term" value="P:ethylene-activated signaling pathway"/>
    <property type="evidence" value="ECO:0007669"/>
    <property type="project" value="InterPro"/>
</dbReference>
<dbReference type="EnsemblPlants" id="ORGLA11G0040400.1">
    <property type="protein sequence ID" value="ORGLA11G0040400.1"/>
    <property type="gene ID" value="ORGLA11G0040400"/>
</dbReference>
<dbReference type="InterPro" id="IPR044808">
    <property type="entry name" value="ERF_plant"/>
</dbReference>
<gene>
    <name evidence="8" type="primary">LOC127754205</name>
</gene>
<feature type="region of interest" description="Disordered" evidence="6">
    <location>
        <begin position="57"/>
        <end position="136"/>
    </location>
</feature>
<dbReference type="Pfam" id="PF00847">
    <property type="entry name" value="AP2"/>
    <property type="match status" value="1"/>
</dbReference>
<keyword evidence="4" id="KW-0804">Transcription</keyword>